<dbReference type="Gene3D" id="1.25.40.10">
    <property type="entry name" value="Tetratricopeptide repeat domain"/>
    <property type="match status" value="2"/>
</dbReference>
<name>D7LBJ7_ARALL</name>
<dbReference type="HOGENOM" id="CLU_321940_0_0_1"/>
<dbReference type="PROSITE" id="PS50053">
    <property type="entry name" value="UBIQUITIN_2"/>
    <property type="match status" value="1"/>
</dbReference>
<evidence type="ECO:0000256" key="2">
    <source>
        <dbReference type="ARBA" id="ARBA00022737"/>
    </source>
</evidence>
<dbReference type="InterPro" id="IPR055414">
    <property type="entry name" value="LRR_R13L4/SHOC2-like"/>
</dbReference>
<dbReference type="CDD" id="cd17039">
    <property type="entry name" value="Ubl_ubiquitin_like"/>
    <property type="match status" value="1"/>
</dbReference>
<dbReference type="Gene3D" id="3.10.20.90">
    <property type="entry name" value="Phosphatidylinositol 3-kinase Catalytic Subunit, Chain A, domain 1"/>
    <property type="match status" value="1"/>
</dbReference>
<dbReference type="SUPFAM" id="SSF54236">
    <property type="entry name" value="Ubiquitin-like"/>
    <property type="match status" value="1"/>
</dbReference>
<dbReference type="PANTHER" id="PTHR47880">
    <property type="entry name" value="OS05G0353300 PROTEIN"/>
    <property type="match status" value="1"/>
</dbReference>
<dbReference type="SMART" id="SM00369">
    <property type="entry name" value="LRR_TYP"/>
    <property type="match status" value="4"/>
</dbReference>
<dbReference type="InterPro" id="IPR003591">
    <property type="entry name" value="Leu-rich_rpt_typical-subtyp"/>
</dbReference>
<dbReference type="Gene3D" id="3.80.10.10">
    <property type="entry name" value="Ribonuclease Inhibitor"/>
    <property type="match status" value="1"/>
</dbReference>
<keyword evidence="2" id="KW-0677">Repeat</keyword>
<dbReference type="EMBL" id="GL348716">
    <property type="protein sequence ID" value="EFH55508.1"/>
    <property type="molecule type" value="Genomic_DNA"/>
</dbReference>
<evidence type="ECO:0000256" key="3">
    <source>
        <dbReference type="PROSITE-ProRule" id="PRU00708"/>
    </source>
</evidence>
<dbReference type="SMART" id="SM00364">
    <property type="entry name" value="LRR_BAC"/>
    <property type="match status" value="4"/>
</dbReference>
<feature type="repeat" description="PPR" evidence="3">
    <location>
        <begin position="414"/>
        <end position="448"/>
    </location>
</feature>
<proteinExistence type="predicted"/>
<dbReference type="Proteomes" id="UP000008694">
    <property type="component" value="Unassembled WGS sequence"/>
</dbReference>
<sequence>MAYVRGLASFSLTFSPISLRRFRPRLHRNHSVKPNSRIIICNLKSNYSAGKFRELGGLSRSVELDQFITSEEEEEEAEEIGEGFFEAIEELERMTREPSDILEEMNHRLSSRELQLMLVYFAQEGRDSWCTLEVFEWLKKENRVDEEIMELMVSIMCGWVKKLIQEECDAHQVFDLLIEMDCVGLKPGFSMMEKVIALYCEMGKKESAVLFVREVLRRRDGFGYSVVGGGSEGRKGGPVGYLAWKLMVDGDYKKAVDMVMELRLSGLKPEAYSYLIAMTAIVKELNSLGKTLRELKRFTRAGFVAEIDDHDRVLIEKYQSETLSRGLQLATWAVEEGQENDSIIGVVHERLLAMYICAGRGPEAEKQLWKMKLAGREPEADLHDIVMAICASQKEVNAVSRLLTRVEFMGSQRKKKTLSWLLRGYVKGGHFEEAAETLVSMIDSGLHPEYIDRVAVMQGMTRKIQRPRDVKAYMSLCKRLFDADIPCDTATHGRRQVECYGYLSLLPRVVHKSVQSRKKKGKNHFVMELEDPTMADSTIKLTVKFGGKSIPLSVSQDCTVKDLKSLLQPITNVLPRGQKLIFKGKVLVETSTLKQSDVGSGAKLMLMASQGLHQGEGPVLKEASTRPISRTVVSDKVDQRKPSLLVDKKRTDRWKATGVIALAQANLKEIPEEVWDCGSGVRVLDISENFIKEVPAKISSFGSMQKLLLQGNGLSDESIQWEGIASLKRLMLLSISHNNLTVLPAAVGSLISLRQLDVTNNKLTSLPNELGLLTQLEILKANNNRITSLPESIGNCSFLMEVDLSANILSELPETFTKLRNLRTLELNNTGLKTLPTALFKMCLQLSTLGLHNTEITVEFLRQFEGWDNFDERRRTKHQKQLDFRVVGSGQFDEGADKSW</sequence>
<dbReference type="Pfam" id="PF00240">
    <property type="entry name" value="ubiquitin"/>
    <property type="match status" value="1"/>
</dbReference>
<dbReference type="PROSITE" id="PS51375">
    <property type="entry name" value="PPR"/>
    <property type="match status" value="1"/>
</dbReference>
<gene>
    <name evidence="5" type="ORF">ARALYDRAFT_901986</name>
</gene>
<dbReference type="Gramene" id="scaffold_401487.1">
    <property type="protein sequence ID" value="scaffold_401487.1"/>
    <property type="gene ID" value="scaffold_401487.1"/>
</dbReference>
<dbReference type="SMART" id="SM00213">
    <property type="entry name" value="UBQ"/>
    <property type="match status" value="1"/>
</dbReference>
<keyword evidence="1" id="KW-0433">Leucine-rich repeat</keyword>
<accession>D7LBJ7</accession>
<protein>
    <submittedName>
        <fullName evidence="5">Ubiquitin family protein</fullName>
    </submittedName>
</protein>
<dbReference type="Pfam" id="PF23598">
    <property type="entry name" value="LRR_14"/>
    <property type="match status" value="1"/>
</dbReference>
<dbReference type="eggNOG" id="KOG0619">
    <property type="taxonomic scope" value="Eukaryota"/>
</dbReference>
<dbReference type="PROSITE" id="PS51450">
    <property type="entry name" value="LRR"/>
    <property type="match status" value="1"/>
</dbReference>
<dbReference type="InterPro" id="IPR011990">
    <property type="entry name" value="TPR-like_helical_dom_sf"/>
</dbReference>
<reference evidence="6" key="1">
    <citation type="journal article" date="2011" name="Nat. Genet.">
        <title>The Arabidopsis lyrata genome sequence and the basis of rapid genome size change.</title>
        <authorList>
            <person name="Hu T.T."/>
            <person name="Pattyn P."/>
            <person name="Bakker E.G."/>
            <person name="Cao J."/>
            <person name="Cheng J.-F."/>
            <person name="Clark R.M."/>
            <person name="Fahlgren N."/>
            <person name="Fawcett J.A."/>
            <person name="Grimwood J."/>
            <person name="Gundlach H."/>
            <person name="Haberer G."/>
            <person name="Hollister J.D."/>
            <person name="Ossowski S."/>
            <person name="Ottilar R.P."/>
            <person name="Salamov A.A."/>
            <person name="Schneeberger K."/>
            <person name="Spannagl M."/>
            <person name="Wang X."/>
            <person name="Yang L."/>
            <person name="Nasrallah M.E."/>
            <person name="Bergelson J."/>
            <person name="Carrington J.C."/>
            <person name="Gaut B.S."/>
            <person name="Schmutz J."/>
            <person name="Mayer K.F.X."/>
            <person name="Van de Peer Y."/>
            <person name="Grigoriev I.V."/>
            <person name="Nordborg M."/>
            <person name="Weigel D."/>
            <person name="Guo Y.-L."/>
        </authorList>
    </citation>
    <scope>NUCLEOTIDE SEQUENCE [LARGE SCALE GENOMIC DNA]</scope>
    <source>
        <strain evidence="6">cv. MN47</strain>
    </source>
</reference>
<dbReference type="InterPro" id="IPR032675">
    <property type="entry name" value="LRR_dom_sf"/>
</dbReference>
<evidence type="ECO:0000313" key="6">
    <source>
        <dbReference type="Proteomes" id="UP000008694"/>
    </source>
</evidence>
<keyword evidence="6" id="KW-1185">Reference proteome</keyword>
<dbReference type="InterPro" id="IPR002885">
    <property type="entry name" value="PPR_rpt"/>
</dbReference>
<dbReference type="InterPro" id="IPR000626">
    <property type="entry name" value="Ubiquitin-like_dom"/>
</dbReference>
<dbReference type="AlphaFoldDB" id="D7LBJ7"/>
<dbReference type="STRING" id="81972.D7LBJ7"/>
<dbReference type="SUPFAM" id="SSF52058">
    <property type="entry name" value="L domain-like"/>
    <property type="match status" value="1"/>
</dbReference>
<evidence type="ECO:0000313" key="5">
    <source>
        <dbReference type="EMBL" id="EFH55508.1"/>
    </source>
</evidence>
<dbReference type="PANTHER" id="PTHR47880:SF1">
    <property type="entry name" value="OS05G0353300 PROTEIN"/>
    <property type="match status" value="1"/>
</dbReference>
<dbReference type="NCBIfam" id="TIGR00756">
    <property type="entry name" value="PPR"/>
    <property type="match status" value="1"/>
</dbReference>
<organism evidence="6">
    <name type="scientific">Arabidopsis lyrata subsp. lyrata</name>
    <name type="common">Lyre-leaved rock-cress</name>
    <dbReference type="NCBI Taxonomy" id="81972"/>
    <lineage>
        <taxon>Eukaryota</taxon>
        <taxon>Viridiplantae</taxon>
        <taxon>Streptophyta</taxon>
        <taxon>Embryophyta</taxon>
        <taxon>Tracheophyta</taxon>
        <taxon>Spermatophyta</taxon>
        <taxon>Magnoliopsida</taxon>
        <taxon>eudicotyledons</taxon>
        <taxon>Gunneridae</taxon>
        <taxon>Pentapetalae</taxon>
        <taxon>rosids</taxon>
        <taxon>malvids</taxon>
        <taxon>Brassicales</taxon>
        <taxon>Brassicaceae</taxon>
        <taxon>Camelineae</taxon>
        <taxon>Arabidopsis</taxon>
    </lineage>
</organism>
<feature type="domain" description="Ubiquitin-like" evidence="4">
    <location>
        <begin position="539"/>
        <end position="610"/>
    </location>
</feature>
<dbReference type="InterPro" id="IPR029071">
    <property type="entry name" value="Ubiquitin-like_domsf"/>
</dbReference>
<evidence type="ECO:0000259" key="4">
    <source>
        <dbReference type="PROSITE" id="PS50053"/>
    </source>
</evidence>
<dbReference type="InterPro" id="IPR001611">
    <property type="entry name" value="Leu-rich_rpt"/>
</dbReference>
<evidence type="ECO:0000256" key="1">
    <source>
        <dbReference type="ARBA" id="ARBA00022614"/>
    </source>
</evidence>